<gene>
    <name evidence="2" type="ORF">HPB48_005961</name>
</gene>
<comment type="caution">
    <text evidence="2">The sequence shown here is derived from an EMBL/GenBank/DDBJ whole genome shotgun (WGS) entry which is preliminary data.</text>
</comment>
<dbReference type="VEuPathDB" id="VectorBase:HLOH_042516"/>
<keyword evidence="3" id="KW-1185">Reference proteome</keyword>
<evidence type="ECO:0000313" key="3">
    <source>
        <dbReference type="Proteomes" id="UP000821853"/>
    </source>
</evidence>
<dbReference type="Proteomes" id="UP000821853">
    <property type="component" value="Chromosome 10"/>
</dbReference>
<name>A0A9J6FK90_HAELO</name>
<sequence>MSSKEDATSVEGVVAGEDEAAQCAASDMKRLASDVGLRSSSPLESGSCILRFLRDDTGEAEPRSRVAPLLLVREGGGLSVLASGLSWAMVAHASWTASARHWARVVHSQPSRAESGISARPLKARAADDSLQVPLGDGYRSLQNKASRNPRGLARVVKEREDAASRRSRPPGAAHGHPLRPSFSL</sequence>
<evidence type="ECO:0000256" key="1">
    <source>
        <dbReference type="SAM" id="MobiDB-lite"/>
    </source>
</evidence>
<organism evidence="2 3">
    <name type="scientific">Haemaphysalis longicornis</name>
    <name type="common">Bush tick</name>
    <dbReference type="NCBI Taxonomy" id="44386"/>
    <lineage>
        <taxon>Eukaryota</taxon>
        <taxon>Metazoa</taxon>
        <taxon>Ecdysozoa</taxon>
        <taxon>Arthropoda</taxon>
        <taxon>Chelicerata</taxon>
        <taxon>Arachnida</taxon>
        <taxon>Acari</taxon>
        <taxon>Parasitiformes</taxon>
        <taxon>Ixodida</taxon>
        <taxon>Ixodoidea</taxon>
        <taxon>Ixodidae</taxon>
        <taxon>Haemaphysalinae</taxon>
        <taxon>Haemaphysalis</taxon>
    </lineage>
</organism>
<evidence type="ECO:0000313" key="2">
    <source>
        <dbReference type="EMBL" id="KAH9363506.1"/>
    </source>
</evidence>
<feature type="region of interest" description="Disordered" evidence="1">
    <location>
        <begin position="133"/>
        <end position="185"/>
    </location>
</feature>
<dbReference type="EMBL" id="JABSTR010000002">
    <property type="protein sequence ID" value="KAH9363506.1"/>
    <property type="molecule type" value="Genomic_DNA"/>
</dbReference>
<reference evidence="2 3" key="1">
    <citation type="journal article" date="2020" name="Cell">
        <title>Large-Scale Comparative Analyses of Tick Genomes Elucidate Their Genetic Diversity and Vector Capacities.</title>
        <authorList>
            <consortium name="Tick Genome and Microbiome Consortium (TIGMIC)"/>
            <person name="Jia N."/>
            <person name="Wang J."/>
            <person name="Shi W."/>
            <person name="Du L."/>
            <person name="Sun Y."/>
            <person name="Zhan W."/>
            <person name="Jiang J.F."/>
            <person name="Wang Q."/>
            <person name="Zhang B."/>
            <person name="Ji P."/>
            <person name="Bell-Sakyi L."/>
            <person name="Cui X.M."/>
            <person name="Yuan T.T."/>
            <person name="Jiang B.G."/>
            <person name="Yang W.F."/>
            <person name="Lam T.T."/>
            <person name="Chang Q.C."/>
            <person name="Ding S.J."/>
            <person name="Wang X.J."/>
            <person name="Zhu J.G."/>
            <person name="Ruan X.D."/>
            <person name="Zhao L."/>
            <person name="Wei J.T."/>
            <person name="Ye R.Z."/>
            <person name="Que T.C."/>
            <person name="Du C.H."/>
            <person name="Zhou Y.H."/>
            <person name="Cheng J.X."/>
            <person name="Dai P.F."/>
            <person name="Guo W.B."/>
            <person name="Han X.H."/>
            <person name="Huang E.J."/>
            <person name="Li L.F."/>
            <person name="Wei W."/>
            <person name="Gao Y.C."/>
            <person name="Liu J.Z."/>
            <person name="Shao H.Z."/>
            <person name="Wang X."/>
            <person name="Wang C.C."/>
            <person name="Yang T.C."/>
            <person name="Huo Q.B."/>
            <person name="Li W."/>
            <person name="Chen H.Y."/>
            <person name="Chen S.E."/>
            <person name="Zhou L.G."/>
            <person name="Ni X.B."/>
            <person name="Tian J.H."/>
            <person name="Sheng Y."/>
            <person name="Liu T."/>
            <person name="Pan Y.S."/>
            <person name="Xia L.Y."/>
            <person name="Li J."/>
            <person name="Zhao F."/>
            <person name="Cao W.C."/>
        </authorList>
    </citation>
    <scope>NUCLEOTIDE SEQUENCE [LARGE SCALE GENOMIC DNA]</scope>
    <source>
        <strain evidence="2">HaeL-2018</strain>
    </source>
</reference>
<proteinExistence type="predicted"/>
<dbReference type="AlphaFoldDB" id="A0A9J6FK90"/>
<feature type="compositionally biased region" description="Basic and acidic residues" evidence="1">
    <location>
        <begin position="156"/>
        <end position="165"/>
    </location>
</feature>
<accession>A0A9J6FK90</accession>
<protein>
    <submittedName>
        <fullName evidence="2">Uncharacterized protein</fullName>
    </submittedName>
</protein>